<sequence>MGNRRISDDLKDAALRMLERGHRKSEVLAVVGFSKSTLARAGTRKQLTGSVSCAPAIGRGRPRALTHHDCVFLVRLARYKPTLFLDEYQRQLHIHRHNPVSLSIIH</sequence>
<comment type="caution">
    <text evidence="1">The sequence shown here is derived from an EMBL/GenBank/DDBJ whole genome shotgun (WGS) entry which is preliminary data.</text>
</comment>
<accession>A0ACB8R231</accession>
<name>A0ACB8R231_9AGAM</name>
<reference evidence="1" key="2">
    <citation type="journal article" date="2022" name="New Phytol.">
        <title>Evolutionary transition to the ectomycorrhizal habit in the genomes of a hyperdiverse lineage of mushroom-forming fungi.</title>
        <authorList>
            <person name="Looney B."/>
            <person name="Miyauchi S."/>
            <person name="Morin E."/>
            <person name="Drula E."/>
            <person name="Courty P.E."/>
            <person name="Kohler A."/>
            <person name="Kuo A."/>
            <person name="LaButti K."/>
            <person name="Pangilinan J."/>
            <person name="Lipzen A."/>
            <person name="Riley R."/>
            <person name="Andreopoulos W."/>
            <person name="He G."/>
            <person name="Johnson J."/>
            <person name="Nolan M."/>
            <person name="Tritt A."/>
            <person name="Barry K.W."/>
            <person name="Grigoriev I.V."/>
            <person name="Nagy L.G."/>
            <person name="Hibbett D."/>
            <person name="Henrissat B."/>
            <person name="Matheny P.B."/>
            <person name="Labbe J."/>
            <person name="Martin F.M."/>
        </authorList>
    </citation>
    <scope>NUCLEOTIDE SEQUENCE</scope>
    <source>
        <strain evidence="1">FP105234-sp</strain>
    </source>
</reference>
<proteinExistence type="predicted"/>
<evidence type="ECO:0000313" key="1">
    <source>
        <dbReference type="EMBL" id="KAI0038083.1"/>
    </source>
</evidence>
<keyword evidence="2" id="KW-1185">Reference proteome</keyword>
<dbReference type="EMBL" id="MU276599">
    <property type="protein sequence ID" value="KAI0038083.1"/>
    <property type="molecule type" value="Genomic_DNA"/>
</dbReference>
<organism evidence="1 2">
    <name type="scientific">Auriscalpium vulgare</name>
    <dbReference type="NCBI Taxonomy" id="40419"/>
    <lineage>
        <taxon>Eukaryota</taxon>
        <taxon>Fungi</taxon>
        <taxon>Dikarya</taxon>
        <taxon>Basidiomycota</taxon>
        <taxon>Agaricomycotina</taxon>
        <taxon>Agaricomycetes</taxon>
        <taxon>Russulales</taxon>
        <taxon>Auriscalpiaceae</taxon>
        <taxon>Auriscalpium</taxon>
    </lineage>
</organism>
<gene>
    <name evidence="1" type="ORF">FA95DRAFT_1469156</name>
</gene>
<reference evidence="1" key="1">
    <citation type="submission" date="2021-02" db="EMBL/GenBank/DDBJ databases">
        <authorList>
            <consortium name="DOE Joint Genome Institute"/>
            <person name="Ahrendt S."/>
            <person name="Looney B.P."/>
            <person name="Miyauchi S."/>
            <person name="Morin E."/>
            <person name="Drula E."/>
            <person name="Courty P.E."/>
            <person name="Chicoki N."/>
            <person name="Fauchery L."/>
            <person name="Kohler A."/>
            <person name="Kuo A."/>
            <person name="Labutti K."/>
            <person name="Pangilinan J."/>
            <person name="Lipzen A."/>
            <person name="Riley R."/>
            <person name="Andreopoulos W."/>
            <person name="He G."/>
            <person name="Johnson J."/>
            <person name="Barry K.W."/>
            <person name="Grigoriev I.V."/>
            <person name="Nagy L."/>
            <person name="Hibbett D."/>
            <person name="Henrissat B."/>
            <person name="Matheny P.B."/>
            <person name="Labbe J."/>
            <person name="Martin F."/>
        </authorList>
    </citation>
    <scope>NUCLEOTIDE SEQUENCE</scope>
    <source>
        <strain evidence="1">FP105234-sp</strain>
    </source>
</reference>
<feature type="non-terminal residue" evidence="1">
    <location>
        <position position="106"/>
    </location>
</feature>
<dbReference type="Proteomes" id="UP000814033">
    <property type="component" value="Unassembled WGS sequence"/>
</dbReference>
<evidence type="ECO:0000313" key="2">
    <source>
        <dbReference type="Proteomes" id="UP000814033"/>
    </source>
</evidence>
<protein>
    <submittedName>
        <fullName evidence="1">Uncharacterized protein</fullName>
    </submittedName>
</protein>